<dbReference type="SUPFAM" id="SSF52141">
    <property type="entry name" value="Uracil-DNA glycosylase-like"/>
    <property type="match status" value="1"/>
</dbReference>
<dbReference type="InterPro" id="IPR036895">
    <property type="entry name" value="Uracil-DNA_glycosylase-like_sf"/>
</dbReference>
<gene>
    <name evidence="1" type="ORF">UY81_C0081G0001</name>
</gene>
<dbReference type="AlphaFoldDB" id="A0A0G2AMV6"/>
<evidence type="ECO:0000313" key="2">
    <source>
        <dbReference type="Proteomes" id="UP000034290"/>
    </source>
</evidence>
<accession>A0A0G2AMV6</accession>
<comment type="caution">
    <text evidence="1">The sequence shown here is derived from an EMBL/GenBank/DDBJ whole genome shotgun (WGS) entry which is preliminary data.</text>
</comment>
<organism evidence="1 2">
    <name type="scientific">Candidatus Giovannonibacteria bacterium GW2011_GWA2_53_7</name>
    <dbReference type="NCBI Taxonomy" id="1618650"/>
    <lineage>
        <taxon>Bacteria</taxon>
        <taxon>Candidatus Giovannoniibacteriota</taxon>
    </lineage>
</organism>
<dbReference type="Proteomes" id="UP000034290">
    <property type="component" value="Unassembled WGS sequence"/>
</dbReference>
<sequence length="53" mass="6111">MFGKKEELEKLKKEMEEDRALPLYGMANFVFGEGNIDTEVMFIGEGPGFHEDR</sequence>
<name>A0A0G2AMV6_9BACT</name>
<dbReference type="PATRIC" id="fig|1618650.3.peg.753"/>
<evidence type="ECO:0000313" key="1">
    <source>
        <dbReference type="EMBL" id="KKW34019.1"/>
    </source>
</evidence>
<proteinExistence type="predicted"/>
<dbReference type="Gene3D" id="3.40.470.10">
    <property type="entry name" value="Uracil-DNA glycosylase-like domain"/>
    <property type="match status" value="1"/>
</dbReference>
<feature type="non-terminal residue" evidence="1">
    <location>
        <position position="53"/>
    </location>
</feature>
<reference evidence="1 2" key="1">
    <citation type="journal article" date="2015" name="Nature">
        <title>rRNA introns, odd ribosomes, and small enigmatic genomes across a large radiation of phyla.</title>
        <authorList>
            <person name="Brown C.T."/>
            <person name="Hug L.A."/>
            <person name="Thomas B.C."/>
            <person name="Sharon I."/>
            <person name="Castelle C.J."/>
            <person name="Singh A."/>
            <person name="Wilkins M.J."/>
            <person name="Williams K.H."/>
            <person name="Banfield J.F."/>
        </authorList>
    </citation>
    <scope>NUCLEOTIDE SEQUENCE [LARGE SCALE GENOMIC DNA]</scope>
</reference>
<dbReference type="EMBL" id="LCRM01000081">
    <property type="protein sequence ID" value="KKW34019.1"/>
    <property type="molecule type" value="Genomic_DNA"/>
</dbReference>
<protein>
    <submittedName>
        <fullName evidence="1">Polymerase, bacteriophage-type protein</fullName>
    </submittedName>
</protein>